<dbReference type="PANTHER" id="PTHR48106:SF13">
    <property type="entry name" value="QUINONE OXIDOREDUCTASE-RELATED"/>
    <property type="match status" value="1"/>
</dbReference>
<evidence type="ECO:0000256" key="1">
    <source>
        <dbReference type="ARBA" id="ARBA00022857"/>
    </source>
</evidence>
<dbReference type="CDD" id="cd05286">
    <property type="entry name" value="QOR2"/>
    <property type="match status" value="1"/>
</dbReference>
<dbReference type="Gene3D" id="3.90.180.10">
    <property type="entry name" value="Medium-chain alcohol dehydrogenases, catalytic domain"/>
    <property type="match status" value="1"/>
</dbReference>
<dbReference type="GO" id="GO:0008270">
    <property type="term" value="F:zinc ion binding"/>
    <property type="evidence" value="ECO:0007669"/>
    <property type="project" value="InterPro"/>
</dbReference>
<dbReference type="InterPro" id="IPR002364">
    <property type="entry name" value="Quin_OxRdtase/zeta-crystal_CS"/>
</dbReference>
<dbReference type="InterPro" id="IPR036291">
    <property type="entry name" value="NAD(P)-bd_dom_sf"/>
</dbReference>
<dbReference type="InterPro" id="IPR013149">
    <property type="entry name" value="ADH-like_C"/>
</dbReference>
<dbReference type="InterPro" id="IPR013154">
    <property type="entry name" value="ADH-like_N"/>
</dbReference>
<reference evidence="4" key="1">
    <citation type="submission" date="2020-10" db="EMBL/GenBank/DDBJ databases">
        <title>Connecting structure to function with the recovery of over 1000 high-quality activated sludge metagenome-assembled genomes encoding full-length rRNA genes using long-read sequencing.</title>
        <authorList>
            <person name="Singleton C.M."/>
            <person name="Petriglieri F."/>
            <person name="Kristensen J.M."/>
            <person name="Kirkegaard R.H."/>
            <person name="Michaelsen T.Y."/>
            <person name="Andersen M.H."/>
            <person name="Karst S.M."/>
            <person name="Dueholm M.S."/>
            <person name="Nielsen P.H."/>
            <person name="Albertsen M."/>
        </authorList>
    </citation>
    <scope>NUCLEOTIDE SEQUENCE</scope>
    <source>
        <strain evidence="4">Skiv_18-Q3-R9-52_MAXAC.067</strain>
    </source>
</reference>
<dbReference type="SUPFAM" id="SSF51735">
    <property type="entry name" value="NAD(P)-binding Rossmann-fold domains"/>
    <property type="match status" value="1"/>
</dbReference>
<dbReference type="AlphaFoldDB" id="A0A9D7XKP1"/>
<dbReference type="Pfam" id="PF08240">
    <property type="entry name" value="ADH_N"/>
    <property type="match status" value="1"/>
</dbReference>
<sequence length="330" mass="35000">MQALTFSQYGGPEVLSWRTVPDPVPGSGEVRVLTRAIGMNFADCYRRQGRYPQKGEAPWIAGYEAAGEVEAVGPGVTGIMVGDRVAFADSAFAHAQRVVVPVAKLIPLPDDISFEVAAAVLLQGLTAQYLVRDSHAIKAGDSVLVHAAAGGVGLLLVQMASLLGAEVLGIVSRASKVQTVLDAGARQVVLFGEDWSQAARDFSSQVDPAGLVLSEGVDVVYDSVGATLQKSLESARTGGHVVFFGMAGGDPVPVDPRYLMDTSKSLTGGDLWNVLRTREDRLQRAGELFHWVRQGLLKVHIAARVPLADGAEAHRLLESRSTTGKVLLIP</sequence>
<dbReference type="SUPFAM" id="SSF50129">
    <property type="entry name" value="GroES-like"/>
    <property type="match status" value="1"/>
</dbReference>
<dbReference type="SMART" id="SM00829">
    <property type="entry name" value="PKS_ER"/>
    <property type="match status" value="1"/>
</dbReference>
<dbReference type="GO" id="GO:0070402">
    <property type="term" value="F:NADPH binding"/>
    <property type="evidence" value="ECO:0007669"/>
    <property type="project" value="TreeGrafter"/>
</dbReference>
<gene>
    <name evidence="4" type="ORF">IPP58_04935</name>
</gene>
<feature type="domain" description="Enoyl reductase (ER)" evidence="3">
    <location>
        <begin position="10"/>
        <end position="328"/>
    </location>
</feature>
<keyword evidence="1" id="KW-0521">NADP</keyword>
<dbReference type="EMBL" id="JADKIO010000005">
    <property type="protein sequence ID" value="MBK9795829.1"/>
    <property type="molecule type" value="Genomic_DNA"/>
</dbReference>
<dbReference type="PANTHER" id="PTHR48106">
    <property type="entry name" value="QUINONE OXIDOREDUCTASE PIG3-RELATED"/>
    <property type="match status" value="1"/>
</dbReference>
<dbReference type="InterPro" id="IPR020843">
    <property type="entry name" value="ER"/>
</dbReference>
<dbReference type="Pfam" id="PF00107">
    <property type="entry name" value="ADH_zinc_N"/>
    <property type="match status" value="1"/>
</dbReference>
<organism evidence="4 5">
    <name type="scientific">Candidatus Geothrix skivensis</name>
    <dbReference type="NCBI Taxonomy" id="2954439"/>
    <lineage>
        <taxon>Bacteria</taxon>
        <taxon>Pseudomonadati</taxon>
        <taxon>Acidobacteriota</taxon>
        <taxon>Holophagae</taxon>
        <taxon>Holophagales</taxon>
        <taxon>Holophagaceae</taxon>
        <taxon>Geothrix</taxon>
    </lineage>
</organism>
<dbReference type="Proteomes" id="UP000886657">
    <property type="component" value="Unassembled WGS sequence"/>
</dbReference>
<evidence type="ECO:0000259" key="3">
    <source>
        <dbReference type="SMART" id="SM00829"/>
    </source>
</evidence>
<name>A0A9D7XKP1_9BACT</name>
<dbReference type="GO" id="GO:0005829">
    <property type="term" value="C:cytosol"/>
    <property type="evidence" value="ECO:0007669"/>
    <property type="project" value="TreeGrafter"/>
</dbReference>
<protein>
    <submittedName>
        <fullName evidence="4">Quinone oxidoreductase</fullName>
    </submittedName>
</protein>
<keyword evidence="2" id="KW-0560">Oxidoreductase</keyword>
<dbReference type="InterPro" id="IPR011032">
    <property type="entry name" value="GroES-like_sf"/>
</dbReference>
<accession>A0A9D7XKP1</accession>
<evidence type="ECO:0000313" key="4">
    <source>
        <dbReference type="EMBL" id="MBK9795829.1"/>
    </source>
</evidence>
<comment type="caution">
    <text evidence="4">The sequence shown here is derived from an EMBL/GenBank/DDBJ whole genome shotgun (WGS) entry which is preliminary data.</text>
</comment>
<evidence type="ECO:0000313" key="5">
    <source>
        <dbReference type="Proteomes" id="UP000886657"/>
    </source>
</evidence>
<dbReference type="InterPro" id="IPR047618">
    <property type="entry name" value="QOR-like"/>
</dbReference>
<dbReference type="PROSITE" id="PS01162">
    <property type="entry name" value="QOR_ZETA_CRYSTAL"/>
    <property type="match status" value="1"/>
</dbReference>
<dbReference type="GO" id="GO:0035925">
    <property type="term" value="F:mRNA 3'-UTR AU-rich region binding"/>
    <property type="evidence" value="ECO:0007669"/>
    <property type="project" value="TreeGrafter"/>
</dbReference>
<evidence type="ECO:0000256" key="2">
    <source>
        <dbReference type="ARBA" id="ARBA00023002"/>
    </source>
</evidence>
<dbReference type="GO" id="GO:0003960">
    <property type="term" value="F:quinone reductase (NADPH) activity"/>
    <property type="evidence" value="ECO:0007669"/>
    <property type="project" value="InterPro"/>
</dbReference>
<proteinExistence type="predicted"/>
<dbReference type="Gene3D" id="3.40.50.720">
    <property type="entry name" value="NAD(P)-binding Rossmann-like Domain"/>
    <property type="match status" value="1"/>
</dbReference>